<proteinExistence type="predicted"/>
<comment type="caution">
    <text evidence="1">The sequence shown here is derived from an EMBL/GenBank/DDBJ whole genome shotgun (WGS) entry which is preliminary data.</text>
</comment>
<evidence type="ECO:0000313" key="2">
    <source>
        <dbReference type="Proteomes" id="UP001150581"/>
    </source>
</evidence>
<organism evidence="1 2">
    <name type="scientific">Kickxella alabastrina</name>
    <dbReference type="NCBI Taxonomy" id="61397"/>
    <lineage>
        <taxon>Eukaryota</taxon>
        <taxon>Fungi</taxon>
        <taxon>Fungi incertae sedis</taxon>
        <taxon>Zoopagomycota</taxon>
        <taxon>Kickxellomycotina</taxon>
        <taxon>Kickxellomycetes</taxon>
        <taxon>Kickxellales</taxon>
        <taxon>Kickxellaceae</taxon>
        <taxon>Kickxella</taxon>
    </lineage>
</organism>
<gene>
    <name evidence="1" type="ORF">LPJ66_008795</name>
</gene>
<protein>
    <submittedName>
        <fullName evidence="1">Uncharacterized protein</fullName>
    </submittedName>
</protein>
<accession>A0ACC1I9C5</accession>
<dbReference type="Proteomes" id="UP001150581">
    <property type="component" value="Unassembled WGS sequence"/>
</dbReference>
<dbReference type="EMBL" id="JANBPG010001852">
    <property type="protein sequence ID" value="KAJ1888008.1"/>
    <property type="molecule type" value="Genomic_DNA"/>
</dbReference>
<reference evidence="1" key="1">
    <citation type="submission" date="2022-07" db="EMBL/GenBank/DDBJ databases">
        <title>Phylogenomic reconstructions and comparative analyses of Kickxellomycotina fungi.</title>
        <authorList>
            <person name="Reynolds N.K."/>
            <person name="Stajich J.E."/>
            <person name="Barry K."/>
            <person name="Grigoriev I.V."/>
            <person name="Crous P."/>
            <person name="Smith M.E."/>
        </authorList>
    </citation>
    <scope>NUCLEOTIDE SEQUENCE</scope>
    <source>
        <strain evidence="1">Benny 63K</strain>
    </source>
</reference>
<name>A0ACC1I9C5_9FUNG</name>
<sequence>MGNSVAKHGFGHGDASGVNMESGKLNPEKNFDHSLADFDLLQVIGQGAFGKVRMIEHRSTKQRYALKYISKAECIDRQGEQNILRERDILESLAGHPHIPTLHYSFQDAHTLYLVMELKAGSDLRQHIQWHRQGFPEATVRLWIAEVACALHYMHSAHQVMHRDVKPENILMDCDGHVSLGDFNAAVKVAENVGGVTGTTSYMAPELLMRTNYSYPVDWWSLGVVLYECVYGRRPYRKQDYGGCRERLKMAIVNESLVFPSDNSVSVDCIALMRGLLCTDPDRRLGYERLRRHAFFAGLDWTTVEQRRAKPGLVPDSKRVRLDTTPTEKTMSDVVMINRVSGWDAAAEPRRASRSEAVALEREFHGYSNEEFRAFKQFVQKHGTITSEIMLQAYLAQLSLDGRLIINFKDEEENQKNLHKNYNSTVASGAAGLAYNTAASAASAATSMDADDSRKSKRRTTTSTAAAAIGRIRHRSSWRITASHDQPAAPTLLPLLPAPVPLDMYTISNSIPPSNVPIDLPTWSLMLPEQRRLAHRFSNKIDIDAEYYLQMESYAETLSTALVSTLPTPPKLPVAQTLSSPSSSPALKQNVRALVDDQPSIFLMRPRPSMMLLQTQPTSLAAPDASSNSSSCSSPTMSSHCPLSPTGYMPRLQPIAAGWVKYSTVKPKRVAWDQQSFSGQIFSGKIGSHGHGHGPGHGPGGAIDSVNSSRINGGDAGSTNFTPTHQRLHSELIL</sequence>
<keyword evidence="2" id="KW-1185">Reference proteome</keyword>
<evidence type="ECO:0000313" key="1">
    <source>
        <dbReference type="EMBL" id="KAJ1888008.1"/>
    </source>
</evidence>